<name>A0A1W6KCF3_9GAMM</name>
<accession>A0A1W6KCF3</accession>
<dbReference type="EMBL" id="CP020931">
    <property type="protein sequence ID" value="ARM85083.1"/>
    <property type="molecule type" value="Genomic_DNA"/>
</dbReference>
<gene>
    <name evidence="1" type="ORF">MARSALSMR5_03038</name>
</gene>
<dbReference type="Proteomes" id="UP000193100">
    <property type="component" value="Chromosome"/>
</dbReference>
<evidence type="ECO:0000313" key="1">
    <source>
        <dbReference type="EMBL" id="ARM85083.1"/>
    </source>
</evidence>
<organism evidence="1 2">
    <name type="scientific">Marinobacter salarius</name>
    <dbReference type="NCBI Taxonomy" id="1420917"/>
    <lineage>
        <taxon>Bacteria</taxon>
        <taxon>Pseudomonadati</taxon>
        <taxon>Pseudomonadota</taxon>
        <taxon>Gammaproteobacteria</taxon>
        <taxon>Pseudomonadales</taxon>
        <taxon>Marinobacteraceae</taxon>
        <taxon>Marinobacter</taxon>
    </lineage>
</organism>
<reference evidence="1 2" key="1">
    <citation type="submission" date="2017-04" db="EMBL/GenBank/DDBJ databases">
        <title>Genome Sequence of Marinobacter salarius strain SMR5 Isolated from a culture of the Diatom Skeletonema marinoi.</title>
        <authorList>
            <person name="Topel M."/>
            <person name="Pinder M.I.M."/>
            <person name="Johansson O.N."/>
            <person name="Kourtchenko O."/>
            <person name="Godhe A."/>
            <person name="Clarke A.K."/>
        </authorList>
    </citation>
    <scope>NUCLEOTIDE SEQUENCE [LARGE SCALE GENOMIC DNA]</scope>
    <source>
        <strain evidence="1 2">SMR5</strain>
    </source>
</reference>
<protein>
    <recommendedName>
        <fullName evidence="3">Peptidase C39 domain-containing protein</fullName>
    </recommendedName>
</protein>
<dbReference type="AlphaFoldDB" id="A0A1W6KCF3"/>
<sequence>MGNALTVRSVSDGKNMEPVVQEETTGCGIAASAALAGISYAEAKRTANALGIYADDTALWSETDHVRKLLQEFGLSVSPKETPFESWDCLPDKALLAIKWHVERDKPFWHWVIFVRERGDAKVLDSRKALKANVRRDFGRMKPKWYIEI</sequence>
<evidence type="ECO:0000313" key="2">
    <source>
        <dbReference type="Proteomes" id="UP000193100"/>
    </source>
</evidence>
<proteinExistence type="predicted"/>
<evidence type="ECO:0008006" key="3">
    <source>
        <dbReference type="Google" id="ProtNLM"/>
    </source>
</evidence>